<dbReference type="Gene3D" id="3.40.630.30">
    <property type="match status" value="1"/>
</dbReference>
<evidence type="ECO:0000313" key="5">
    <source>
        <dbReference type="Proteomes" id="UP001220610"/>
    </source>
</evidence>
<dbReference type="Pfam" id="PF00583">
    <property type="entry name" value="Acetyltransf_1"/>
    <property type="match status" value="1"/>
</dbReference>
<evidence type="ECO:0000313" key="4">
    <source>
        <dbReference type="EMBL" id="WEK35508.1"/>
    </source>
</evidence>
<evidence type="ECO:0000256" key="2">
    <source>
        <dbReference type="ARBA" id="ARBA00023315"/>
    </source>
</evidence>
<dbReference type="InterPro" id="IPR016181">
    <property type="entry name" value="Acyl_CoA_acyltransferase"/>
</dbReference>
<feature type="domain" description="N-acetyltransferase" evidence="3">
    <location>
        <begin position="14"/>
        <end position="155"/>
    </location>
</feature>
<sequence length="161" mass="18806">MFFIYGRTYTAIRMIIREALIADIPQIQYVRNAVKENMLSNPNLVTDQDCELFITQKGKGWVCALNNQVVGFSIVDVADRNIWALFVHPDFEQKGIGRQLHDRMLDWYFSQTTDTVWLGTAPHTRAEAFYRRSGWTETGIHGKGEIRFEMSKEDWTKVRKQ</sequence>
<dbReference type="GO" id="GO:0016747">
    <property type="term" value="F:acyltransferase activity, transferring groups other than amino-acyl groups"/>
    <property type="evidence" value="ECO:0007669"/>
    <property type="project" value="InterPro"/>
</dbReference>
<proteinExistence type="predicted"/>
<dbReference type="PANTHER" id="PTHR43877">
    <property type="entry name" value="AMINOALKYLPHOSPHONATE N-ACETYLTRANSFERASE-RELATED-RELATED"/>
    <property type="match status" value="1"/>
</dbReference>
<dbReference type="InterPro" id="IPR000182">
    <property type="entry name" value="GNAT_dom"/>
</dbReference>
<keyword evidence="1" id="KW-0808">Transferase</keyword>
<evidence type="ECO:0000259" key="3">
    <source>
        <dbReference type="PROSITE" id="PS51186"/>
    </source>
</evidence>
<organism evidence="4 5">
    <name type="scientific">Candidatus Pseudobacter hemicellulosilyticus</name>
    <dbReference type="NCBI Taxonomy" id="3121375"/>
    <lineage>
        <taxon>Bacteria</taxon>
        <taxon>Pseudomonadati</taxon>
        <taxon>Bacteroidota</taxon>
        <taxon>Chitinophagia</taxon>
        <taxon>Chitinophagales</taxon>
        <taxon>Chitinophagaceae</taxon>
        <taxon>Pseudobacter</taxon>
    </lineage>
</organism>
<reference evidence="4" key="1">
    <citation type="submission" date="2023-03" db="EMBL/GenBank/DDBJ databases">
        <title>Andean soil-derived lignocellulolytic bacterial consortium as a source of novel taxa and putative plastic-active enzymes.</title>
        <authorList>
            <person name="Diaz-Garcia L."/>
            <person name="Chuvochina M."/>
            <person name="Feuerriegel G."/>
            <person name="Bunk B."/>
            <person name="Sproer C."/>
            <person name="Streit W.R."/>
            <person name="Rodriguez L.M."/>
            <person name="Overmann J."/>
            <person name="Jimenez D.J."/>
        </authorList>
    </citation>
    <scope>NUCLEOTIDE SEQUENCE</scope>
    <source>
        <strain evidence="4">MAG 7</strain>
    </source>
</reference>
<accession>A0AAJ6BFV2</accession>
<dbReference type="Proteomes" id="UP001220610">
    <property type="component" value="Chromosome"/>
</dbReference>
<gene>
    <name evidence="4" type="ORF">P0Y53_23700</name>
</gene>
<dbReference type="AlphaFoldDB" id="A0AAJ6BFV2"/>
<dbReference type="EMBL" id="CP119311">
    <property type="protein sequence ID" value="WEK35508.1"/>
    <property type="molecule type" value="Genomic_DNA"/>
</dbReference>
<dbReference type="CDD" id="cd04301">
    <property type="entry name" value="NAT_SF"/>
    <property type="match status" value="1"/>
</dbReference>
<evidence type="ECO:0000256" key="1">
    <source>
        <dbReference type="ARBA" id="ARBA00022679"/>
    </source>
</evidence>
<keyword evidence="2" id="KW-0012">Acyltransferase</keyword>
<name>A0AAJ6BFV2_9BACT</name>
<dbReference type="SUPFAM" id="SSF55729">
    <property type="entry name" value="Acyl-CoA N-acyltransferases (Nat)"/>
    <property type="match status" value="1"/>
</dbReference>
<dbReference type="PROSITE" id="PS51186">
    <property type="entry name" value="GNAT"/>
    <property type="match status" value="1"/>
</dbReference>
<dbReference type="InterPro" id="IPR050832">
    <property type="entry name" value="Bact_Acetyltransf"/>
</dbReference>
<protein>
    <submittedName>
        <fullName evidence="4">GNAT family N-acetyltransferase</fullName>
    </submittedName>
</protein>